<dbReference type="Proteomes" id="UP000789390">
    <property type="component" value="Unassembled WGS sequence"/>
</dbReference>
<proteinExistence type="predicted"/>
<feature type="chain" id="PRO_5035163734" evidence="2">
    <location>
        <begin position="25"/>
        <end position="736"/>
    </location>
</feature>
<feature type="signal peptide" evidence="2">
    <location>
        <begin position="1"/>
        <end position="24"/>
    </location>
</feature>
<gene>
    <name evidence="3" type="ORF">DGAL_LOCUS5446</name>
</gene>
<feature type="coiled-coil region" evidence="1">
    <location>
        <begin position="523"/>
        <end position="550"/>
    </location>
</feature>
<evidence type="ECO:0000313" key="4">
    <source>
        <dbReference type="Proteomes" id="UP000789390"/>
    </source>
</evidence>
<protein>
    <submittedName>
        <fullName evidence="3">Uncharacterized protein</fullName>
    </submittedName>
</protein>
<keyword evidence="2" id="KW-0732">Signal</keyword>
<keyword evidence="4" id="KW-1185">Reference proteome</keyword>
<feature type="coiled-coil region" evidence="1">
    <location>
        <begin position="197"/>
        <end position="333"/>
    </location>
</feature>
<organism evidence="3 4">
    <name type="scientific">Daphnia galeata</name>
    <dbReference type="NCBI Taxonomy" id="27404"/>
    <lineage>
        <taxon>Eukaryota</taxon>
        <taxon>Metazoa</taxon>
        <taxon>Ecdysozoa</taxon>
        <taxon>Arthropoda</taxon>
        <taxon>Crustacea</taxon>
        <taxon>Branchiopoda</taxon>
        <taxon>Diplostraca</taxon>
        <taxon>Cladocera</taxon>
        <taxon>Anomopoda</taxon>
        <taxon>Daphniidae</taxon>
        <taxon>Daphnia</taxon>
    </lineage>
</organism>
<evidence type="ECO:0000313" key="3">
    <source>
        <dbReference type="EMBL" id="CAH0102920.1"/>
    </source>
</evidence>
<reference evidence="3" key="1">
    <citation type="submission" date="2021-11" db="EMBL/GenBank/DDBJ databases">
        <authorList>
            <person name="Schell T."/>
        </authorList>
    </citation>
    <scope>NUCLEOTIDE SEQUENCE</scope>
    <source>
        <strain evidence="3">M5</strain>
    </source>
</reference>
<comment type="caution">
    <text evidence="3">The sequence shown here is derived from an EMBL/GenBank/DDBJ whole genome shotgun (WGS) entry which is preliminary data.</text>
</comment>
<keyword evidence="1" id="KW-0175">Coiled coil</keyword>
<feature type="coiled-coil region" evidence="1">
    <location>
        <begin position="393"/>
        <end position="427"/>
    </location>
</feature>
<dbReference type="EMBL" id="CAKKLH010000098">
    <property type="protein sequence ID" value="CAH0102920.1"/>
    <property type="molecule type" value="Genomic_DNA"/>
</dbReference>
<evidence type="ECO:0000256" key="1">
    <source>
        <dbReference type="SAM" id="Coils"/>
    </source>
</evidence>
<dbReference type="OrthoDB" id="10612467at2759"/>
<name>A0A8J2WIG8_9CRUS</name>
<evidence type="ECO:0000256" key="2">
    <source>
        <dbReference type="SAM" id="SignalP"/>
    </source>
</evidence>
<accession>A0A8J2WIG8</accession>
<dbReference type="AlphaFoldDB" id="A0A8J2WIG8"/>
<sequence length="736" mass="82636">MKKTKLMCPVVFLAFLAVSHHVESLNTEMLGTLSEDSMKTFNNQTFTMNQARKKCVEYLTVSLSEFLQKVPKTPFNDGTSKLGKQVEDKLNEKIKALMGKCEPTELGVAQFVSTKVDPDGDSLNVEQLVIQKMFLKPNLREVPNKPSTVAATGTSCPPCPSAVASRTSGKYRNLAECVDDVKDLTAAWEQERAKIFAHEKQMEAQLAENNRLRLENEALIRNLNSSLVKDEDIIKEDIAEIKRLKEIIAAKDVENNRLNLEKNTSDETVRKLNAETANLKEKLKNSVDASIFESEKLLFQMEHNAKINCETEKANQKTQIDNLNNRITQADAMKSELDQCKQDRESNKSKLSQKDTDFKLIEETLRKCNADKSECGTKNDDCKKGETALLNEKKQWESDRTNLQSQIVNLQNDKQQISNECNKIQSNCSTTVSSLQFSLEQERIALTSIQIQLTTCNTDKTLCGSNLQNKLTDFKSTEDKLKTCQTDMTNCNRDVSQRNTDLQKCNDDKLACSAKDEDCKKREAVAINEKKQLETEKTKLENEKQQIINSIQSNCSTSISSLQLSLEQERMALNSIQIQLTACKTDDSACRSNLLKKEADCKNTDIELNGKITACENTKKVCEASTAKKDEDVAKCKAESAVMSERATNGIMCEIDKSKAKVELSDCQSFTQVLIKAIAVKLKMEEQIEHIISSNKDTDLSMLTVTTSVSDTRQQTIARQILDAKSTWNLKTTCSP</sequence>